<dbReference type="Proteomes" id="UP000054624">
    <property type="component" value="Unassembled WGS sequence"/>
</dbReference>
<dbReference type="GO" id="GO:0006355">
    <property type="term" value="P:regulation of DNA-templated transcription"/>
    <property type="evidence" value="ECO:0007669"/>
    <property type="project" value="InterPro"/>
</dbReference>
<reference evidence="3" key="1">
    <citation type="submission" date="2016-01" db="EMBL/GenBank/DDBJ databases">
        <authorList>
            <person name="Peeters Charlotte."/>
        </authorList>
    </citation>
    <scope>NUCLEOTIDE SEQUENCE [LARGE SCALE GENOMIC DNA]</scope>
</reference>
<accession>A0A158AG72</accession>
<dbReference type="InterPro" id="IPR052991">
    <property type="entry name" value="Non-func_TypeII_TA_Antitoxin"/>
</dbReference>
<dbReference type="CDD" id="cd22233">
    <property type="entry name" value="RHH_CopAso-like"/>
    <property type="match status" value="1"/>
</dbReference>
<name>A0A158AG72_9BURK</name>
<proteinExistence type="predicted"/>
<dbReference type="SUPFAM" id="SSF47598">
    <property type="entry name" value="Ribbon-helix-helix"/>
    <property type="match status" value="1"/>
</dbReference>
<evidence type="ECO:0000313" key="2">
    <source>
        <dbReference type="EMBL" id="SAK56788.1"/>
    </source>
</evidence>
<dbReference type="OrthoDB" id="5298181at2"/>
<dbReference type="PANTHER" id="PTHR40688:SF2">
    <property type="entry name" value="RIBBON-HELIX-HELIX PROTEIN COPG DOMAIN-CONTAINING PROTEIN"/>
    <property type="match status" value="1"/>
</dbReference>
<dbReference type="RefSeq" id="WP_053570377.1">
    <property type="nucleotide sequence ID" value="NZ_FCOI02000006.1"/>
</dbReference>
<feature type="domain" description="Ribbon-helix-helix protein CopG" evidence="1">
    <location>
        <begin position="6"/>
        <end position="45"/>
    </location>
</feature>
<dbReference type="PANTHER" id="PTHR40688">
    <property type="match status" value="1"/>
</dbReference>
<dbReference type="Gene3D" id="1.10.1220.10">
    <property type="entry name" value="Met repressor-like"/>
    <property type="match status" value="1"/>
</dbReference>
<sequence length="91" mass="10259">MAEALKTVTAQLPVNLVDRMDDMAARLDRSKQWIVRKAVVAYMARAERERQMIQEGLDDVDSGRLVSMEAIERWADSLGTDDELPLPKVGD</sequence>
<dbReference type="Pfam" id="PF01402">
    <property type="entry name" value="RHH_1"/>
    <property type="match status" value="1"/>
</dbReference>
<dbReference type="EMBL" id="FCOI02000006">
    <property type="protein sequence ID" value="SAK56788.1"/>
    <property type="molecule type" value="Genomic_DNA"/>
</dbReference>
<dbReference type="STRING" id="1777137.AWB76_02354"/>
<gene>
    <name evidence="2" type="ORF">AWB76_02354</name>
</gene>
<dbReference type="AlphaFoldDB" id="A0A158AG72"/>
<dbReference type="InterPro" id="IPR002145">
    <property type="entry name" value="CopG"/>
</dbReference>
<keyword evidence="3" id="KW-1185">Reference proteome</keyword>
<evidence type="ECO:0000259" key="1">
    <source>
        <dbReference type="Pfam" id="PF01402"/>
    </source>
</evidence>
<protein>
    <recommendedName>
        <fullName evidence="1">Ribbon-helix-helix protein CopG domain-containing protein</fullName>
    </recommendedName>
</protein>
<organism evidence="2 3">
    <name type="scientific">Caballeronia temeraria</name>
    <dbReference type="NCBI Taxonomy" id="1777137"/>
    <lineage>
        <taxon>Bacteria</taxon>
        <taxon>Pseudomonadati</taxon>
        <taxon>Pseudomonadota</taxon>
        <taxon>Betaproteobacteria</taxon>
        <taxon>Burkholderiales</taxon>
        <taxon>Burkholderiaceae</taxon>
        <taxon>Caballeronia</taxon>
    </lineage>
</organism>
<dbReference type="InterPro" id="IPR013321">
    <property type="entry name" value="Arc_rbn_hlx_hlx"/>
</dbReference>
<evidence type="ECO:0000313" key="3">
    <source>
        <dbReference type="Proteomes" id="UP000054624"/>
    </source>
</evidence>
<dbReference type="InterPro" id="IPR010985">
    <property type="entry name" value="Ribbon_hlx_hlx"/>
</dbReference>